<dbReference type="FunFam" id="3.40.50.10880:FF:000005">
    <property type="entry name" value="DUF89-domain-containing protein"/>
    <property type="match status" value="1"/>
</dbReference>
<evidence type="ECO:0000256" key="4">
    <source>
        <dbReference type="ARBA" id="ARBA00022596"/>
    </source>
</evidence>
<keyword evidence="13" id="KW-1185">Reference proteome</keyword>
<dbReference type="Proteomes" id="UP000786811">
    <property type="component" value="Unassembled WGS sequence"/>
</dbReference>
<evidence type="ECO:0000313" key="13">
    <source>
        <dbReference type="Proteomes" id="UP000786811"/>
    </source>
</evidence>
<dbReference type="GO" id="GO:0051998">
    <property type="term" value="F:protein carboxyl O-methyltransferase activity"/>
    <property type="evidence" value="ECO:0007669"/>
    <property type="project" value="UniProtKB-UniRule"/>
</dbReference>
<name>A0A8J2MKX5_COTCN</name>
<dbReference type="InterPro" id="IPR036075">
    <property type="entry name" value="ARMT-1-like_metal-bd_sf"/>
</dbReference>
<evidence type="ECO:0000256" key="3">
    <source>
        <dbReference type="ARBA" id="ARBA00009519"/>
    </source>
</evidence>
<comment type="caution">
    <text evidence="12">The sequence shown here is derived from an EMBL/GenBank/DDBJ whole genome shotgun (WGS) entry which is preliminary data.</text>
</comment>
<evidence type="ECO:0000259" key="11">
    <source>
        <dbReference type="Pfam" id="PF01937"/>
    </source>
</evidence>
<keyword evidence="5 10" id="KW-0479">Metal-binding</keyword>
<dbReference type="GO" id="GO:0016791">
    <property type="term" value="F:phosphatase activity"/>
    <property type="evidence" value="ECO:0007669"/>
    <property type="project" value="TreeGrafter"/>
</dbReference>
<evidence type="ECO:0000256" key="2">
    <source>
        <dbReference type="ARBA" id="ARBA00001326"/>
    </source>
</evidence>
<dbReference type="Gene3D" id="3.40.50.10880">
    <property type="entry name" value="Uncharacterised protein PF01937, DUF89, domain 3"/>
    <property type="match status" value="1"/>
</dbReference>
<dbReference type="GO" id="GO:0046872">
    <property type="term" value="F:metal ion binding"/>
    <property type="evidence" value="ECO:0007669"/>
    <property type="project" value="UniProtKB-UniRule"/>
</dbReference>
<keyword evidence="6 10" id="KW-0378">Hydrolase</keyword>
<dbReference type="GO" id="GO:0016462">
    <property type="term" value="F:pyrophosphatase activity"/>
    <property type="evidence" value="ECO:0007669"/>
    <property type="project" value="UniProtKB-ARBA"/>
</dbReference>
<sequence length="446" mass="52087">MEIQNLKTPFGEFLSGKYEKSFAYKTIKDRLPVIITSIIDNISQCKDSIITKYGSNCSEELKQVIGQLSELKSEMMTNKPLKFISSSENGKKDISKWNECIKNQQFKNENLSTWYNSVWLFSECYMYRRVAHIFLSTTTLLTYDYFEKQKHDNFTTSLETISVLANYTMNVLNESESNLIDNQKNCFTNLLKSTLWGNKCDLSLSQGSAVKIEDMIDETKTLDKNILIDHSDLIWTRLNHFRADKKGTTIDIVLDNAGYELFTDFCIAAFLIENNFAKKIRFYVKSIPWFVSDVTERDLFWTIDTMKNSNHKNLMKLGHRCSKYLEDNKWTVEIESFWTEPYDFSQMKVESLPLYNKLSEAILIIFKGDLNYRKLMGDINWDYETDLKTALRGFQPTNIVTLRTVKADLIVGVPHKKVNELFSKQENWMETGQYGLIHSYFVDHNL</sequence>
<dbReference type="GO" id="GO:0030643">
    <property type="term" value="P:intracellular phosphate ion homeostasis"/>
    <property type="evidence" value="ECO:0007669"/>
    <property type="project" value="UniProtKB-ARBA"/>
</dbReference>
<evidence type="ECO:0000256" key="7">
    <source>
        <dbReference type="ARBA" id="ARBA00023211"/>
    </source>
</evidence>
<evidence type="ECO:0000256" key="9">
    <source>
        <dbReference type="ARBA" id="ARBA00048809"/>
    </source>
</evidence>
<comment type="function">
    <text evidence="8 10">Metal-dependent phosphatase that shows phosphatase activity against several substrates, including fructose-1-phosphate and fructose-6-phosphate. Its preference for fructose-1-phosphate, a strong glycating agent that causes DNA damage rather than a canonical yeast metabolite, suggests a damage-control function in hexose phosphate metabolism. Has also been shown to have O-methyltransferase activity that methylates glutamate residues of target proteins to form gamma-glutamyl methyl ester residues. Possibly methylates PCNA, suggesting it is involved in the DNA damage response.</text>
</comment>
<gene>
    <name evidence="12" type="ORF">HICCMSTLAB_LOCUS6559</name>
</gene>
<dbReference type="EMBL" id="CAJNRD030001120">
    <property type="protein sequence ID" value="CAG5093058.1"/>
    <property type="molecule type" value="Genomic_DNA"/>
</dbReference>
<dbReference type="Gene3D" id="1.20.930.60">
    <property type="match status" value="1"/>
</dbReference>
<dbReference type="GO" id="GO:0006974">
    <property type="term" value="P:DNA damage response"/>
    <property type="evidence" value="ECO:0007669"/>
    <property type="project" value="TreeGrafter"/>
</dbReference>
<dbReference type="InterPro" id="IPR002791">
    <property type="entry name" value="ARMT1-like_metal-bd"/>
</dbReference>
<dbReference type="OrthoDB" id="541375at2759"/>
<evidence type="ECO:0000256" key="10">
    <source>
        <dbReference type="RuleBase" id="RU367030"/>
    </source>
</evidence>
<proteinExistence type="inferred from homology"/>
<evidence type="ECO:0000256" key="1">
    <source>
        <dbReference type="ARBA" id="ARBA00000807"/>
    </source>
</evidence>
<keyword evidence="7 10" id="KW-0464">Manganese</keyword>
<dbReference type="EC" id="3.1.3.-" evidence="10"/>
<dbReference type="GO" id="GO:0005634">
    <property type="term" value="C:nucleus"/>
    <property type="evidence" value="ECO:0007669"/>
    <property type="project" value="TreeGrafter"/>
</dbReference>
<comment type="similarity">
    <text evidence="3 10">Belongs to the damage-control phosphatase family. Sugar phosphate phosphatase III subfamily.</text>
</comment>
<reference evidence="12" key="1">
    <citation type="submission" date="2021-04" db="EMBL/GenBank/DDBJ databases">
        <authorList>
            <person name="Chebbi M.A.C M."/>
        </authorList>
    </citation>
    <scope>NUCLEOTIDE SEQUENCE</scope>
</reference>
<dbReference type="PANTHER" id="PTHR12260">
    <property type="entry name" value="DAMAGE-CONTROL PHOSPHATASE ARMT1"/>
    <property type="match status" value="1"/>
</dbReference>
<accession>A0A8J2MKX5</accession>
<keyword evidence="4" id="KW-0533">Nickel</keyword>
<dbReference type="GO" id="GO:0032259">
    <property type="term" value="P:methylation"/>
    <property type="evidence" value="ECO:0007669"/>
    <property type="project" value="UniProtKB-KW"/>
</dbReference>
<organism evidence="12 13">
    <name type="scientific">Cotesia congregata</name>
    <name type="common">Parasitoid wasp</name>
    <name type="synonym">Apanteles congregatus</name>
    <dbReference type="NCBI Taxonomy" id="51543"/>
    <lineage>
        <taxon>Eukaryota</taxon>
        <taxon>Metazoa</taxon>
        <taxon>Ecdysozoa</taxon>
        <taxon>Arthropoda</taxon>
        <taxon>Hexapoda</taxon>
        <taxon>Insecta</taxon>
        <taxon>Pterygota</taxon>
        <taxon>Neoptera</taxon>
        <taxon>Endopterygota</taxon>
        <taxon>Hymenoptera</taxon>
        <taxon>Apocrita</taxon>
        <taxon>Ichneumonoidea</taxon>
        <taxon>Braconidae</taxon>
        <taxon>Microgastrinae</taxon>
        <taxon>Cotesia</taxon>
    </lineage>
</organism>
<feature type="domain" description="Damage-control phosphatase ARMT1-like metal-binding" evidence="11">
    <location>
        <begin position="26"/>
        <end position="418"/>
    </location>
</feature>
<evidence type="ECO:0000256" key="8">
    <source>
        <dbReference type="ARBA" id="ARBA00045980"/>
    </source>
</evidence>
<evidence type="ECO:0000256" key="6">
    <source>
        <dbReference type="ARBA" id="ARBA00022801"/>
    </source>
</evidence>
<evidence type="ECO:0000313" key="12">
    <source>
        <dbReference type="EMBL" id="CAG5093058.1"/>
    </source>
</evidence>
<comment type="cofactor">
    <cofactor evidence="10">
        <name>Mn(2+)</name>
        <dbReference type="ChEBI" id="CHEBI:29035"/>
    </cofactor>
    <cofactor evidence="10">
        <name>Ni(2+)</name>
        <dbReference type="ChEBI" id="CHEBI:49786"/>
    </cofactor>
</comment>
<comment type="catalytic activity">
    <reaction evidence="1 10">
        <text>L-glutamyl-[protein] + S-adenosyl-L-methionine = [protein]-L-glutamate 5-O-methyl ester + S-adenosyl-L-homocysteine</text>
        <dbReference type="Rhea" id="RHEA:24452"/>
        <dbReference type="Rhea" id="RHEA-COMP:10208"/>
        <dbReference type="Rhea" id="RHEA-COMP:10311"/>
        <dbReference type="ChEBI" id="CHEBI:29973"/>
        <dbReference type="ChEBI" id="CHEBI:57856"/>
        <dbReference type="ChEBI" id="CHEBI:59789"/>
        <dbReference type="ChEBI" id="CHEBI:82795"/>
    </reaction>
</comment>
<keyword evidence="10" id="KW-0808">Transferase</keyword>
<comment type="catalytic activity">
    <reaction evidence="2 10">
        <text>beta-D-fructose 1-phosphate + H2O = D-fructose + phosphate</text>
        <dbReference type="Rhea" id="RHEA:35603"/>
        <dbReference type="ChEBI" id="CHEBI:15377"/>
        <dbReference type="ChEBI" id="CHEBI:37721"/>
        <dbReference type="ChEBI" id="CHEBI:43474"/>
        <dbReference type="ChEBI" id="CHEBI:138881"/>
    </reaction>
</comment>
<comment type="domain">
    <text evidence="10">Subfamily III proteins have a conserved RTxK motif about 40-50 residues from the C-terminus; the threonine may be replaced by serine or cysteine.</text>
</comment>
<evidence type="ECO:0000256" key="5">
    <source>
        <dbReference type="ARBA" id="ARBA00022723"/>
    </source>
</evidence>
<comment type="catalytic activity">
    <reaction evidence="9 10">
        <text>beta-D-fructose 6-phosphate = dihydroxyacetone + D-glyceraldehyde 3-phosphate</text>
        <dbReference type="Rhea" id="RHEA:28002"/>
        <dbReference type="ChEBI" id="CHEBI:16016"/>
        <dbReference type="ChEBI" id="CHEBI:57634"/>
        <dbReference type="ChEBI" id="CHEBI:59776"/>
    </reaction>
</comment>
<dbReference type="AlphaFoldDB" id="A0A8J2MKX5"/>
<dbReference type="SUPFAM" id="SSF111321">
    <property type="entry name" value="AF1104-like"/>
    <property type="match status" value="1"/>
</dbReference>
<dbReference type="Pfam" id="PF01937">
    <property type="entry name" value="ARMT1-like_dom"/>
    <property type="match status" value="1"/>
</dbReference>
<dbReference type="EC" id="2.1.1.-" evidence="10"/>
<protein>
    <recommendedName>
        <fullName evidence="10">Sugar phosphate phosphatase</fullName>
        <ecNumber evidence="10">2.1.1.-</ecNumber>
        <ecNumber evidence="10">3.1.3.-</ecNumber>
    </recommendedName>
</protein>
<keyword evidence="10" id="KW-0489">Methyltransferase</keyword>
<dbReference type="PANTHER" id="PTHR12260:SF6">
    <property type="entry name" value="DAMAGE-CONTROL PHOSPHATASE ARMT1"/>
    <property type="match status" value="1"/>
</dbReference>
<dbReference type="InterPro" id="IPR039763">
    <property type="entry name" value="ARMT1"/>
</dbReference>